<comment type="caution">
    <text evidence="1">The sequence shown here is derived from an EMBL/GenBank/DDBJ whole genome shotgun (WGS) entry which is preliminary data.</text>
</comment>
<organism evidence="1 2">
    <name type="scientific">Pseudoxanthomonas daejeonensis</name>
    <dbReference type="NCBI Taxonomy" id="266062"/>
    <lineage>
        <taxon>Bacteria</taxon>
        <taxon>Pseudomonadati</taxon>
        <taxon>Pseudomonadota</taxon>
        <taxon>Gammaproteobacteria</taxon>
        <taxon>Lysobacterales</taxon>
        <taxon>Lysobacteraceae</taxon>
        <taxon>Pseudoxanthomonas</taxon>
    </lineage>
</organism>
<proteinExistence type="predicted"/>
<dbReference type="Proteomes" id="UP000788419">
    <property type="component" value="Unassembled WGS sequence"/>
</dbReference>
<evidence type="ECO:0000313" key="2">
    <source>
        <dbReference type="Proteomes" id="UP000788419"/>
    </source>
</evidence>
<gene>
    <name evidence="1" type="ORF">CSC65_05715</name>
</gene>
<name>A0ABQ6Z9Y3_9GAMM</name>
<dbReference type="EMBL" id="PDWN01000004">
    <property type="protein sequence ID" value="KAF1695993.1"/>
    <property type="molecule type" value="Genomic_DNA"/>
</dbReference>
<sequence>MPPAILHSDIGTSSKQRLRSPLVAHQVEWSTAVPILRIGVGAIPQKVFDLLVKMGVLDGLAQSDHLIVLVVFFPAHGH</sequence>
<protein>
    <submittedName>
        <fullName evidence="1">Uncharacterized protein</fullName>
    </submittedName>
</protein>
<keyword evidence="2" id="KW-1185">Reference proteome</keyword>
<accession>A0ABQ6Z9Y3</accession>
<evidence type="ECO:0000313" key="1">
    <source>
        <dbReference type="EMBL" id="KAF1695993.1"/>
    </source>
</evidence>
<reference evidence="1 2" key="1">
    <citation type="submission" date="2017-10" db="EMBL/GenBank/DDBJ databases">
        <title>Whole genome sequencing of members of genus Pseudoxanthomonas.</title>
        <authorList>
            <person name="Kumar S."/>
            <person name="Bansal K."/>
            <person name="Kaur A."/>
            <person name="Patil P."/>
            <person name="Sharma S."/>
            <person name="Patil P.B."/>
        </authorList>
    </citation>
    <scope>NUCLEOTIDE SEQUENCE [LARGE SCALE GENOMIC DNA]</scope>
    <source>
        <strain evidence="1 2">DSM 17801</strain>
    </source>
</reference>